<dbReference type="Gene3D" id="3.20.20.210">
    <property type="match status" value="1"/>
</dbReference>
<keyword evidence="3" id="KW-1185">Reference proteome</keyword>
<dbReference type="AlphaFoldDB" id="A0A328VDI3"/>
<dbReference type="Pfam" id="PF01208">
    <property type="entry name" value="URO-D"/>
    <property type="match status" value="1"/>
</dbReference>
<evidence type="ECO:0000259" key="1">
    <source>
        <dbReference type="Pfam" id="PF01208"/>
    </source>
</evidence>
<organism evidence="2 3">
    <name type="scientific">Thermogemmatispora tikiterensis</name>
    <dbReference type="NCBI Taxonomy" id="1825093"/>
    <lineage>
        <taxon>Bacteria</taxon>
        <taxon>Bacillati</taxon>
        <taxon>Chloroflexota</taxon>
        <taxon>Ktedonobacteria</taxon>
        <taxon>Thermogemmatisporales</taxon>
        <taxon>Thermogemmatisporaceae</taxon>
        <taxon>Thermogemmatispora</taxon>
    </lineage>
</organism>
<dbReference type="InterPro" id="IPR000257">
    <property type="entry name" value="Uroporphyrinogen_deCOase"/>
</dbReference>
<accession>A0A328VDI3</accession>
<dbReference type="SUPFAM" id="SSF51726">
    <property type="entry name" value="UROD/MetE-like"/>
    <property type="match status" value="1"/>
</dbReference>
<comment type="caution">
    <text evidence="2">The sequence shown here is derived from an EMBL/GenBank/DDBJ whole genome shotgun (WGS) entry which is preliminary data.</text>
</comment>
<sequence>MQASAAPQSIIKALIQGRPPARRLFVPLIFRLAAYLEQLPLSTFLVNPTKIANSLVALHRRLQTDGITCYFDPLLLVEALGCRLRWQADTATYERPTRSVGNALLHLPPEEITQRGRVPVALEVVRRVQGTVGAGPVLLIGLPAPLRSAQQIFGPEIIAALAAAEDEALESFEALVAITLALARACCLAGAHLLYFDEVAVPANFLGAWEAALEALWKTVRFHGALPLLSVPQPLPLTSRADEAPLLSLRPDFLEQAPPPASVFALALPPSGAMPAAASRWCQALGCVLVTTDGEMPYEAGIQGLEQQVNRMRALLAS</sequence>
<dbReference type="Proteomes" id="UP000248706">
    <property type="component" value="Unassembled WGS sequence"/>
</dbReference>
<dbReference type="OrthoDB" id="9780425at2"/>
<evidence type="ECO:0000313" key="2">
    <source>
        <dbReference type="EMBL" id="RAQ94032.1"/>
    </source>
</evidence>
<dbReference type="EMBL" id="MCIF01000002">
    <property type="protein sequence ID" value="RAQ94032.1"/>
    <property type="molecule type" value="Genomic_DNA"/>
</dbReference>
<dbReference type="RefSeq" id="WP_112425599.1">
    <property type="nucleotide sequence ID" value="NZ_MCIF01000002.1"/>
</dbReference>
<evidence type="ECO:0000313" key="3">
    <source>
        <dbReference type="Proteomes" id="UP000248706"/>
    </source>
</evidence>
<dbReference type="InterPro" id="IPR038071">
    <property type="entry name" value="UROD/MetE-like_sf"/>
</dbReference>
<feature type="domain" description="Uroporphyrinogen decarboxylase (URO-D)" evidence="1">
    <location>
        <begin position="43"/>
        <end position="197"/>
    </location>
</feature>
<dbReference type="GO" id="GO:0006779">
    <property type="term" value="P:porphyrin-containing compound biosynthetic process"/>
    <property type="evidence" value="ECO:0007669"/>
    <property type="project" value="InterPro"/>
</dbReference>
<gene>
    <name evidence="2" type="ORF">A4R35_00710</name>
</gene>
<reference evidence="2 3" key="1">
    <citation type="submission" date="2016-08" db="EMBL/GenBank/DDBJ databases">
        <title>Analysis of Carbohydrate Active Enzymes in Thermogemmatispora T81 Reveals Carbohydrate Degradation Ability.</title>
        <authorList>
            <person name="Tomazini A."/>
            <person name="Lal S."/>
            <person name="Stott M."/>
            <person name="Henrissat B."/>
            <person name="Polikarpov I."/>
            <person name="Sparling R."/>
            <person name="Levin D.B."/>
        </authorList>
    </citation>
    <scope>NUCLEOTIDE SEQUENCE [LARGE SCALE GENOMIC DNA]</scope>
    <source>
        <strain evidence="2 3">T81</strain>
    </source>
</reference>
<protein>
    <recommendedName>
        <fullName evidence="1">Uroporphyrinogen decarboxylase (URO-D) domain-containing protein</fullName>
    </recommendedName>
</protein>
<dbReference type="GO" id="GO:0004853">
    <property type="term" value="F:uroporphyrinogen decarboxylase activity"/>
    <property type="evidence" value="ECO:0007669"/>
    <property type="project" value="InterPro"/>
</dbReference>
<name>A0A328VDI3_9CHLR</name>
<proteinExistence type="predicted"/>